<protein>
    <submittedName>
        <fullName evidence="1">Uncharacterized protein</fullName>
    </submittedName>
</protein>
<organism evidence="1 2">
    <name type="scientific">Manihot esculenta</name>
    <name type="common">Cassava</name>
    <name type="synonym">Jatropha manihot</name>
    <dbReference type="NCBI Taxonomy" id="3983"/>
    <lineage>
        <taxon>Eukaryota</taxon>
        <taxon>Viridiplantae</taxon>
        <taxon>Streptophyta</taxon>
        <taxon>Embryophyta</taxon>
        <taxon>Tracheophyta</taxon>
        <taxon>Spermatophyta</taxon>
        <taxon>Magnoliopsida</taxon>
        <taxon>eudicotyledons</taxon>
        <taxon>Gunneridae</taxon>
        <taxon>Pentapetalae</taxon>
        <taxon>rosids</taxon>
        <taxon>fabids</taxon>
        <taxon>Malpighiales</taxon>
        <taxon>Euphorbiaceae</taxon>
        <taxon>Crotonoideae</taxon>
        <taxon>Manihoteae</taxon>
        <taxon>Manihot</taxon>
    </lineage>
</organism>
<evidence type="ECO:0000313" key="1">
    <source>
        <dbReference type="EMBL" id="KAG8639368.1"/>
    </source>
</evidence>
<dbReference type="Proteomes" id="UP000091857">
    <property type="component" value="Chromosome 14"/>
</dbReference>
<keyword evidence="2" id="KW-1185">Reference proteome</keyword>
<accession>A0ACB7GI74</accession>
<reference evidence="2" key="1">
    <citation type="journal article" date="2016" name="Nat. Biotechnol.">
        <title>Sequencing wild and cultivated cassava and related species reveals extensive interspecific hybridization and genetic diversity.</title>
        <authorList>
            <person name="Bredeson J.V."/>
            <person name="Lyons J.B."/>
            <person name="Prochnik S.E."/>
            <person name="Wu G.A."/>
            <person name="Ha C.M."/>
            <person name="Edsinger-Gonzales E."/>
            <person name="Grimwood J."/>
            <person name="Schmutz J."/>
            <person name="Rabbi I.Y."/>
            <person name="Egesi C."/>
            <person name="Nauluvula P."/>
            <person name="Lebot V."/>
            <person name="Ndunguru J."/>
            <person name="Mkamilo G."/>
            <person name="Bart R.S."/>
            <person name="Setter T.L."/>
            <person name="Gleadow R.M."/>
            <person name="Kulakow P."/>
            <person name="Ferguson M.E."/>
            <person name="Rounsley S."/>
            <person name="Rokhsar D.S."/>
        </authorList>
    </citation>
    <scope>NUCLEOTIDE SEQUENCE [LARGE SCALE GENOMIC DNA]</scope>
    <source>
        <strain evidence="2">cv. AM560-2</strain>
    </source>
</reference>
<sequence>MVIVEEPRAEDIISNNSLYKIVDIIQSLNGLSRPIIEYALSSLSRSIIECKKKKSSEAHPLILLYQVYFFLTQNEEQFQDCPPMPPHGQLGYGYGTIEEVIFSSTQQVVFPSTAMSLIIPNIISNNSLYKIVDIIQSLNGLSRPIIEYASFEQPVKTHHRMQKKKIIRSSSPHLLIPDILFPYQK</sequence>
<comment type="caution">
    <text evidence="1">The sequence shown here is derived from an EMBL/GenBank/DDBJ whole genome shotgun (WGS) entry which is preliminary data.</text>
</comment>
<gene>
    <name evidence="1" type="ORF">MANES_14G121421v8</name>
</gene>
<dbReference type="EMBL" id="CM004400">
    <property type="protein sequence ID" value="KAG8639368.1"/>
    <property type="molecule type" value="Genomic_DNA"/>
</dbReference>
<name>A0ACB7GI74_MANES</name>
<proteinExistence type="predicted"/>
<evidence type="ECO:0000313" key="2">
    <source>
        <dbReference type="Proteomes" id="UP000091857"/>
    </source>
</evidence>